<evidence type="ECO:0000256" key="1">
    <source>
        <dbReference type="SAM" id="MobiDB-lite"/>
    </source>
</evidence>
<evidence type="ECO:0000313" key="2">
    <source>
        <dbReference type="EMBL" id="KAF9546357.1"/>
    </source>
</evidence>
<protein>
    <submittedName>
        <fullName evidence="2">Uncharacterized protein</fullName>
    </submittedName>
</protein>
<name>A0A9P6FAS5_9FUNG</name>
<dbReference type="EMBL" id="JAAAXW010000057">
    <property type="protein sequence ID" value="KAF9546357.1"/>
    <property type="molecule type" value="Genomic_DNA"/>
</dbReference>
<gene>
    <name evidence="2" type="ORF">EC957_009846</name>
</gene>
<accession>A0A9P6FAS5</accession>
<reference evidence="2" key="1">
    <citation type="journal article" date="2020" name="Fungal Divers.">
        <title>Resolving the Mortierellaceae phylogeny through synthesis of multi-gene phylogenetics and phylogenomics.</title>
        <authorList>
            <person name="Vandepol N."/>
            <person name="Liber J."/>
            <person name="Desiro A."/>
            <person name="Na H."/>
            <person name="Kennedy M."/>
            <person name="Barry K."/>
            <person name="Grigoriev I.V."/>
            <person name="Miller A.N."/>
            <person name="O'Donnell K."/>
            <person name="Stajich J.E."/>
            <person name="Bonito G."/>
        </authorList>
    </citation>
    <scope>NUCLEOTIDE SEQUENCE</scope>
    <source>
        <strain evidence="2">NRRL 2591</strain>
    </source>
</reference>
<evidence type="ECO:0000313" key="3">
    <source>
        <dbReference type="Proteomes" id="UP000723463"/>
    </source>
</evidence>
<feature type="region of interest" description="Disordered" evidence="1">
    <location>
        <begin position="1"/>
        <end position="22"/>
    </location>
</feature>
<sequence length="215" mass="23391">MDPQTPCYSTSPRRSQVSESFDIRRSLTDYRGTLPLDEEDDSLEAGPSGYLQGWTGNGVQSELVSALIEIAAQSSSTRSQLSPEPVPAVETGVISFMKGHSDYDVGVSPHPELLISDTAVTSTQGYTIISHNNSSLDDNSDNEVVDMKEFNEDQLEHHGFQSDDDTGADWQDAYNHDGQPAIIESSQVIDATATTAAVFGCPSYRAFSRDDDTEM</sequence>
<organism evidence="2 3">
    <name type="scientific">Mortierella hygrophila</name>
    <dbReference type="NCBI Taxonomy" id="979708"/>
    <lineage>
        <taxon>Eukaryota</taxon>
        <taxon>Fungi</taxon>
        <taxon>Fungi incertae sedis</taxon>
        <taxon>Mucoromycota</taxon>
        <taxon>Mortierellomycotina</taxon>
        <taxon>Mortierellomycetes</taxon>
        <taxon>Mortierellales</taxon>
        <taxon>Mortierellaceae</taxon>
        <taxon>Mortierella</taxon>
    </lineage>
</organism>
<dbReference type="AlphaFoldDB" id="A0A9P6FAS5"/>
<proteinExistence type="predicted"/>
<keyword evidence="3" id="KW-1185">Reference proteome</keyword>
<dbReference type="Proteomes" id="UP000723463">
    <property type="component" value="Unassembled WGS sequence"/>
</dbReference>
<comment type="caution">
    <text evidence="2">The sequence shown here is derived from an EMBL/GenBank/DDBJ whole genome shotgun (WGS) entry which is preliminary data.</text>
</comment>
<feature type="compositionally biased region" description="Polar residues" evidence="1">
    <location>
        <begin position="1"/>
        <end position="19"/>
    </location>
</feature>